<accession>A0A7E4W677</accession>
<reference evidence="6" key="2">
    <citation type="submission" date="2020-10" db="UniProtKB">
        <authorList>
            <consortium name="WormBaseParasite"/>
        </authorList>
    </citation>
    <scope>IDENTIFICATION</scope>
</reference>
<keyword evidence="1 3" id="KW-0479">Metal-binding</keyword>
<organism evidence="5 6">
    <name type="scientific">Panagrellus redivivus</name>
    <name type="common">Microworm</name>
    <dbReference type="NCBI Taxonomy" id="6233"/>
    <lineage>
        <taxon>Eukaryota</taxon>
        <taxon>Metazoa</taxon>
        <taxon>Ecdysozoa</taxon>
        <taxon>Nematoda</taxon>
        <taxon>Chromadorea</taxon>
        <taxon>Rhabditida</taxon>
        <taxon>Tylenchina</taxon>
        <taxon>Panagrolaimomorpha</taxon>
        <taxon>Panagrolaimoidea</taxon>
        <taxon>Panagrolaimidae</taxon>
        <taxon>Panagrellus</taxon>
    </lineage>
</organism>
<keyword evidence="5" id="KW-1185">Reference proteome</keyword>
<sequence length="180" mass="21001">MYKATNMMQLRHGQWRFTMKKDRKKRLTACRKCSKDISKTIASVCTFSCGHVYHMRCLCRTPLSTGNNCPKCISHPEKFQRTSKKFRISELPANTPWPVNKCSCCYTKVKLEKPVGCQLSCGHFFHHKCVHAFVKTHNQCPYCLVATDKPIRVELRRIHRKPKFDLKLETIVEEDCGFDE</sequence>
<feature type="domain" description="RING-type" evidence="4">
    <location>
        <begin position="102"/>
        <end position="143"/>
    </location>
</feature>
<reference evidence="5" key="1">
    <citation type="journal article" date="2013" name="Genetics">
        <title>The draft genome and transcriptome of Panagrellus redivivus are shaped by the harsh demands of a free-living lifestyle.</title>
        <authorList>
            <person name="Srinivasan J."/>
            <person name="Dillman A.R."/>
            <person name="Macchietto M.G."/>
            <person name="Heikkinen L."/>
            <person name="Lakso M."/>
            <person name="Fracchia K.M."/>
            <person name="Antoshechkin I."/>
            <person name="Mortazavi A."/>
            <person name="Wong G."/>
            <person name="Sternberg P.W."/>
        </authorList>
    </citation>
    <scope>NUCLEOTIDE SEQUENCE [LARGE SCALE GENOMIC DNA]</scope>
    <source>
        <strain evidence="5">MT8872</strain>
    </source>
</reference>
<dbReference type="SUPFAM" id="SSF57850">
    <property type="entry name" value="RING/U-box"/>
    <property type="match status" value="2"/>
</dbReference>
<evidence type="ECO:0000256" key="3">
    <source>
        <dbReference type="PROSITE-ProRule" id="PRU00175"/>
    </source>
</evidence>
<dbReference type="AlphaFoldDB" id="A0A7E4W677"/>
<evidence type="ECO:0000256" key="1">
    <source>
        <dbReference type="ARBA" id="ARBA00022771"/>
    </source>
</evidence>
<dbReference type="InterPro" id="IPR013083">
    <property type="entry name" value="Znf_RING/FYVE/PHD"/>
</dbReference>
<dbReference type="WBParaSite" id="Pan_g7575.t1">
    <property type="protein sequence ID" value="Pan_g7575.t1"/>
    <property type="gene ID" value="Pan_g7575"/>
</dbReference>
<proteinExistence type="predicted"/>
<dbReference type="SMART" id="SM00184">
    <property type="entry name" value="RING"/>
    <property type="match status" value="2"/>
</dbReference>
<evidence type="ECO:0000256" key="2">
    <source>
        <dbReference type="ARBA" id="ARBA00022833"/>
    </source>
</evidence>
<dbReference type="Pfam" id="PF13639">
    <property type="entry name" value="zf-RING_2"/>
    <property type="match status" value="1"/>
</dbReference>
<evidence type="ECO:0000259" key="4">
    <source>
        <dbReference type="PROSITE" id="PS50089"/>
    </source>
</evidence>
<dbReference type="Proteomes" id="UP000492821">
    <property type="component" value="Unassembled WGS sequence"/>
</dbReference>
<evidence type="ECO:0000313" key="6">
    <source>
        <dbReference type="WBParaSite" id="Pan_g7575.t1"/>
    </source>
</evidence>
<name>A0A7E4W677_PANRE</name>
<evidence type="ECO:0000313" key="5">
    <source>
        <dbReference type="Proteomes" id="UP000492821"/>
    </source>
</evidence>
<dbReference type="InterPro" id="IPR001841">
    <property type="entry name" value="Znf_RING"/>
</dbReference>
<dbReference type="PROSITE" id="PS50089">
    <property type="entry name" value="ZF_RING_2"/>
    <property type="match status" value="2"/>
</dbReference>
<feature type="domain" description="RING-type" evidence="4">
    <location>
        <begin position="30"/>
        <end position="72"/>
    </location>
</feature>
<dbReference type="GO" id="GO:0008270">
    <property type="term" value="F:zinc ion binding"/>
    <property type="evidence" value="ECO:0007669"/>
    <property type="project" value="UniProtKB-KW"/>
</dbReference>
<dbReference type="Gene3D" id="3.30.40.10">
    <property type="entry name" value="Zinc/RING finger domain, C3HC4 (zinc finger)"/>
    <property type="match status" value="1"/>
</dbReference>
<keyword evidence="1 3" id="KW-0863">Zinc-finger</keyword>
<protein>
    <submittedName>
        <fullName evidence="6">RING-type domain-containing protein</fullName>
    </submittedName>
</protein>
<keyword evidence="2" id="KW-0862">Zinc</keyword>